<proteinExistence type="predicted"/>
<accession>A0A6A5STB9</accession>
<evidence type="ECO:0008006" key="3">
    <source>
        <dbReference type="Google" id="ProtNLM"/>
    </source>
</evidence>
<evidence type="ECO:0000313" key="1">
    <source>
        <dbReference type="EMBL" id="KAF1943855.1"/>
    </source>
</evidence>
<reference evidence="1" key="1">
    <citation type="journal article" date="2020" name="Stud. Mycol.">
        <title>101 Dothideomycetes genomes: a test case for predicting lifestyles and emergence of pathogens.</title>
        <authorList>
            <person name="Haridas S."/>
            <person name="Albert R."/>
            <person name="Binder M."/>
            <person name="Bloem J."/>
            <person name="Labutti K."/>
            <person name="Salamov A."/>
            <person name="Andreopoulos B."/>
            <person name="Baker S."/>
            <person name="Barry K."/>
            <person name="Bills G."/>
            <person name="Bluhm B."/>
            <person name="Cannon C."/>
            <person name="Castanera R."/>
            <person name="Culley D."/>
            <person name="Daum C."/>
            <person name="Ezra D."/>
            <person name="Gonzalez J."/>
            <person name="Henrissat B."/>
            <person name="Kuo A."/>
            <person name="Liang C."/>
            <person name="Lipzen A."/>
            <person name="Lutzoni F."/>
            <person name="Magnuson J."/>
            <person name="Mondo S."/>
            <person name="Nolan M."/>
            <person name="Ohm R."/>
            <person name="Pangilinan J."/>
            <person name="Park H.-J."/>
            <person name="Ramirez L."/>
            <person name="Alfaro M."/>
            <person name="Sun H."/>
            <person name="Tritt A."/>
            <person name="Yoshinaga Y."/>
            <person name="Zwiers L.-H."/>
            <person name="Turgeon B."/>
            <person name="Goodwin S."/>
            <person name="Spatafora J."/>
            <person name="Crous P."/>
            <person name="Grigoriev I."/>
        </authorList>
    </citation>
    <scope>NUCLEOTIDE SEQUENCE</scope>
    <source>
        <strain evidence="1">CBS 161.51</strain>
    </source>
</reference>
<name>A0A6A5STB9_9PLEO</name>
<keyword evidence="2" id="KW-1185">Reference proteome</keyword>
<protein>
    <recommendedName>
        <fullName evidence="3">F-box domain-containing protein</fullName>
    </recommendedName>
</protein>
<dbReference type="Proteomes" id="UP000800038">
    <property type="component" value="Unassembled WGS sequence"/>
</dbReference>
<evidence type="ECO:0000313" key="2">
    <source>
        <dbReference type="Proteomes" id="UP000800038"/>
    </source>
</evidence>
<dbReference type="AlphaFoldDB" id="A0A6A5STB9"/>
<gene>
    <name evidence="1" type="ORF">EJ02DRAFT_117727</name>
</gene>
<organism evidence="1 2">
    <name type="scientific">Clathrospora elynae</name>
    <dbReference type="NCBI Taxonomy" id="706981"/>
    <lineage>
        <taxon>Eukaryota</taxon>
        <taxon>Fungi</taxon>
        <taxon>Dikarya</taxon>
        <taxon>Ascomycota</taxon>
        <taxon>Pezizomycotina</taxon>
        <taxon>Dothideomycetes</taxon>
        <taxon>Pleosporomycetidae</taxon>
        <taxon>Pleosporales</taxon>
        <taxon>Diademaceae</taxon>
        <taxon>Clathrospora</taxon>
    </lineage>
</organism>
<dbReference type="EMBL" id="ML976021">
    <property type="protein sequence ID" value="KAF1943855.1"/>
    <property type="molecule type" value="Genomic_DNA"/>
</dbReference>
<dbReference type="OrthoDB" id="3684683at2759"/>
<sequence length="166" mass="17680">MAAPSASPTSVEEGLDDFDNLPDAYIAAPLPPLRAVDLGPEASGALPQAEMIALPMLSALAGRGQDQVGDVPHSLITLADKLPLNVASHLPDLDLCNLCLVSKHLGAVAQETLYRTPAVDLWPTPSAIEQLSKTIIRRPDLARKVVRLSLCTANRKTKVYIFEVPG</sequence>